<dbReference type="PANTHER" id="PTHR32141:SF123">
    <property type="entry name" value="F-BOX DOMAIN-CONTAINING PROTEIN"/>
    <property type="match status" value="1"/>
</dbReference>
<dbReference type="EnsemblPlants" id="KQJ86081">
    <property type="protein sequence ID" value="KQJ86081"/>
    <property type="gene ID" value="BRADI_4g03172v3"/>
</dbReference>
<name>A0A0Q3PAL3_BRADI</name>
<dbReference type="InterPro" id="IPR006566">
    <property type="entry name" value="FBD"/>
</dbReference>
<evidence type="ECO:0000313" key="3">
    <source>
        <dbReference type="EMBL" id="KQJ86081.1"/>
    </source>
</evidence>
<evidence type="ECO:0000259" key="2">
    <source>
        <dbReference type="Pfam" id="PF24758"/>
    </source>
</evidence>
<dbReference type="InterPro" id="IPR055411">
    <property type="entry name" value="LRR_FXL15/At3g58940/PEG3-like"/>
</dbReference>
<dbReference type="Pfam" id="PF08387">
    <property type="entry name" value="FBD"/>
    <property type="match status" value="1"/>
</dbReference>
<dbReference type="OrthoDB" id="1425134at2759"/>
<evidence type="ECO:0000259" key="1">
    <source>
        <dbReference type="Pfam" id="PF08387"/>
    </source>
</evidence>
<organism evidence="3">
    <name type="scientific">Brachypodium distachyon</name>
    <name type="common">Purple false brome</name>
    <name type="synonym">Trachynia distachya</name>
    <dbReference type="NCBI Taxonomy" id="15368"/>
    <lineage>
        <taxon>Eukaryota</taxon>
        <taxon>Viridiplantae</taxon>
        <taxon>Streptophyta</taxon>
        <taxon>Embryophyta</taxon>
        <taxon>Tracheophyta</taxon>
        <taxon>Spermatophyta</taxon>
        <taxon>Magnoliopsida</taxon>
        <taxon>Liliopsida</taxon>
        <taxon>Poales</taxon>
        <taxon>Poaceae</taxon>
        <taxon>BOP clade</taxon>
        <taxon>Pooideae</taxon>
        <taxon>Stipodae</taxon>
        <taxon>Brachypodieae</taxon>
        <taxon>Brachypodium</taxon>
    </lineage>
</organism>
<proteinExistence type="predicted"/>
<sequence>MDVNIVNIQGLPHDTLTTVVGAVKVLSVNLFNFDLDMTIELMKYFPHLEKLYIHQGILGYKNLWRRKHRVLLKSLDIRLKTVVMQSYTGIGVEVSFATFFIPNAKVLELMKFQVDDKHCTRQFLAKQRKSLQLDKRASRGARFQFQTGRMLRCYSEVNNVRDLHLSDPFVC</sequence>
<reference evidence="3 4" key="1">
    <citation type="journal article" date="2010" name="Nature">
        <title>Genome sequencing and analysis of the model grass Brachypodium distachyon.</title>
        <authorList>
            <consortium name="International Brachypodium Initiative"/>
        </authorList>
    </citation>
    <scope>NUCLEOTIDE SEQUENCE [LARGE SCALE GENOMIC DNA]</scope>
    <source>
        <strain evidence="3">Bd21</strain>
        <strain evidence="4">cv. Bd21</strain>
    </source>
</reference>
<feature type="domain" description="FBD" evidence="1">
    <location>
        <begin position="74"/>
        <end position="112"/>
    </location>
</feature>
<gene>
    <name evidence="4" type="primary">LOC100825870</name>
    <name evidence="3" type="ORF">BRADI_4g03172v3</name>
</gene>
<keyword evidence="5" id="KW-1185">Reference proteome</keyword>
<feature type="domain" description="F-box/LRR-repeat protein 15/At3g58940/PEG3-like LRR" evidence="2">
    <location>
        <begin position="13"/>
        <end position="53"/>
    </location>
</feature>
<protein>
    <submittedName>
        <fullName evidence="3 4">Uncharacterized protein</fullName>
    </submittedName>
</protein>
<dbReference type="Pfam" id="PF24758">
    <property type="entry name" value="LRR_At5g56370"/>
    <property type="match status" value="1"/>
</dbReference>
<evidence type="ECO:0000313" key="5">
    <source>
        <dbReference type="Proteomes" id="UP000008810"/>
    </source>
</evidence>
<dbReference type="EMBL" id="CM000883">
    <property type="protein sequence ID" value="KQJ86081.1"/>
    <property type="molecule type" value="Genomic_DNA"/>
</dbReference>
<dbReference type="InterPro" id="IPR055302">
    <property type="entry name" value="F-box_dom-containing"/>
</dbReference>
<dbReference type="PANTHER" id="PTHR32141">
    <property type="match status" value="1"/>
</dbReference>
<dbReference type="ExpressionAtlas" id="A0A0Q3PAL3">
    <property type="expression patterns" value="baseline"/>
</dbReference>
<dbReference type="AlphaFoldDB" id="A0A0Q3PAL3"/>
<evidence type="ECO:0000313" key="4">
    <source>
        <dbReference type="EnsemblPlants" id="KQJ86081"/>
    </source>
</evidence>
<reference evidence="3" key="2">
    <citation type="submission" date="2017-06" db="EMBL/GenBank/DDBJ databases">
        <title>WGS assembly of Brachypodium distachyon.</title>
        <authorList>
            <consortium name="The International Brachypodium Initiative"/>
            <person name="Lucas S."/>
            <person name="Harmon-Smith M."/>
            <person name="Lail K."/>
            <person name="Tice H."/>
            <person name="Grimwood J."/>
            <person name="Bruce D."/>
            <person name="Barry K."/>
            <person name="Shu S."/>
            <person name="Lindquist E."/>
            <person name="Wang M."/>
            <person name="Pitluck S."/>
            <person name="Vogel J.P."/>
            <person name="Garvin D.F."/>
            <person name="Mockler T.C."/>
            <person name="Schmutz J."/>
            <person name="Rokhsar D."/>
            <person name="Bevan M.W."/>
        </authorList>
    </citation>
    <scope>NUCLEOTIDE SEQUENCE</scope>
    <source>
        <strain evidence="3">Bd21</strain>
    </source>
</reference>
<dbReference type="RefSeq" id="XP_024319326.1">
    <property type="nucleotide sequence ID" value="XM_024463558.1"/>
</dbReference>
<dbReference type="GeneID" id="100825870"/>
<dbReference type="Gramene" id="KQJ86081">
    <property type="protein sequence ID" value="KQJ86081"/>
    <property type="gene ID" value="BRADI_4g03172v3"/>
</dbReference>
<reference evidence="4" key="3">
    <citation type="submission" date="2018-08" db="UniProtKB">
        <authorList>
            <consortium name="EnsemblPlants"/>
        </authorList>
    </citation>
    <scope>IDENTIFICATION</scope>
    <source>
        <strain evidence="4">cv. Bd21</strain>
    </source>
</reference>
<dbReference type="Proteomes" id="UP000008810">
    <property type="component" value="Chromosome 4"/>
</dbReference>
<accession>A0A0Q3PAL3</accession>